<evidence type="ECO:0000256" key="3">
    <source>
        <dbReference type="ARBA" id="ARBA00023015"/>
    </source>
</evidence>
<evidence type="ECO:0000259" key="8">
    <source>
        <dbReference type="PROSITE" id="PS51754"/>
    </source>
</evidence>
<dbReference type="GO" id="GO:0005634">
    <property type="term" value="C:nucleus"/>
    <property type="evidence" value="ECO:0007669"/>
    <property type="project" value="UniProtKB-SubCell"/>
</dbReference>
<name>A0AAQ3KV29_9LILI</name>
<comment type="function">
    <text evidence="6">Transcriptional repressor that regulates multiple aspects of plant growth and development.</text>
</comment>
<gene>
    <name evidence="9" type="ORF">Cni_G21513</name>
</gene>
<sequence length="204" mass="22496">MSSRRRRFVLRQPVVVDIGCNCRRPKLPSFFFTSPKPKPPKSPRSTTTSLCETSLTATTITSSTTTVNSSSSPSRYGDSASSPSPTFYLAESSNKTTAKSKRKSKCGVPAARKGVVEGSTAVVKESSDPFLDFRESMLQMIVEMEIFAWDDLRDLLRRFLDLNSPRHHHLILRAFAETWNAIFSSPSPSATAAASASAPTRRSW</sequence>
<dbReference type="EMBL" id="CP136896">
    <property type="protein sequence ID" value="WOL12746.1"/>
    <property type="molecule type" value="Genomic_DNA"/>
</dbReference>
<accession>A0AAQ3KV29</accession>
<dbReference type="Proteomes" id="UP001327560">
    <property type="component" value="Chromosome 7"/>
</dbReference>
<proteinExistence type="predicted"/>
<dbReference type="PROSITE" id="PS51754">
    <property type="entry name" value="OVATE"/>
    <property type="match status" value="1"/>
</dbReference>
<dbReference type="NCBIfam" id="TIGR01568">
    <property type="entry name" value="A_thal_3678"/>
    <property type="match status" value="1"/>
</dbReference>
<keyword evidence="5 6" id="KW-0539">Nucleus</keyword>
<keyword evidence="10" id="KW-1185">Reference proteome</keyword>
<dbReference type="InterPro" id="IPR006458">
    <property type="entry name" value="Ovate_C"/>
</dbReference>
<keyword evidence="2 6" id="KW-0678">Repressor</keyword>
<dbReference type="AlphaFoldDB" id="A0AAQ3KV29"/>
<dbReference type="Pfam" id="PF04844">
    <property type="entry name" value="Ovate"/>
    <property type="match status" value="1"/>
</dbReference>
<feature type="compositionally biased region" description="Low complexity" evidence="7">
    <location>
        <begin position="43"/>
        <end position="74"/>
    </location>
</feature>
<evidence type="ECO:0000256" key="5">
    <source>
        <dbReference type="ARBA" id="ARBA00023242"/>
    </source>
</evidence>
<evidence type="ECO:0000313" key="10">
    <source>
        <dbReference type="Proteomes" id="UP001327560"/>
    </source>
</evidence>
<evidence type="ECO:0000313" key="9">
    <source>
        <dbReference type="EMBL" id="WOL12746.1"/>
    </source>
</evidence>
<protein>
    <recommendedName>
        <fullName evidence="6">Transcription repressor</fullName>
    </recommendedName>
    <alternativeName>
        <fullName evidence="6">Ovate family protein</fullName>
    </alternativeName>
</protein>
<comment type="subcellular location">
    <subcellularLocation>
        <location evidence="1 6">Nucleus</location>
    </subcellularLocation>
</comment>
<evidence type="ECO:0000256" key="1">
    <source>
        <dbReference type="ARBA" id="ARBA00004123"/>
    </source>
</evidence>
<reference evidence="9 10" key="1">
    <citation type="submission" date="2023-10" db="EMBL/GenBank/DDBJ databases">
        <title>Chromosome-scale genome assembly provides insights into flower coloration mechanisms of Canna indica.</title>
        <authorList>
            <person name="Li C."/>
        </authorList>
    </citation>
    <scope>NUCLEOTIDE SEQUENCE [LARGE SCALE GENOMIC DNA]</scope>
    <source>
        <tissue evidence="9">Flower</tissue>
    </source>
</reference>
<dbReference type="PANTHER" id="PTHR33057">
    <property type="entry name" value="TRANSCRIPTION REPRESSOR OFP7-RELATED"/>
    <property type="match status" value="1"/>
</dbReference>
<dbReference type="GO" id="GO:0045892">
    <property type="term" value="P:negative regulation of DNA-templated transcription"/>
    <property type="evidence" value="ECO:0007669"/>
    <property type="project" value="UniProtKB-UniRule"/>
</dbReference>
<evidence type="ECO:0000256" key="6">
    <source>
        <dbReference type="RuleBase" id="RU367028"/>
    </source>
</evidence>
<dbReference type="PANTHER" id="PTHR33057:SF202">
    <property type="entry name" value="TRANSCRIPTION REPRESSOR"/>
    <property type="match status" value="1"/>
</dbReference>
<feature type="compositionally biased region" description="Polar residues" evidence="7">
    <location>
        <begin position="79"/>
        <end position="97"/>
    </location>
</feature>
<feature type="region of interest" description="Disordered" evidence="7">
    <location>
        <begin position="31"/>
        <end position="105"/>
    </location>
</feature>
<feature type="domain" description="OVATE" evidence="8">
    <location>
        <begin position="122"/>
        <end position="181"/>
    </location>
</feature>
<evidence type="ECO:0000256" key="2">
    <source>
        <dbReference type="ARBA" id="ARBA00022491"/>
    </source>
</evidence>
<evidence type="ECO:0000256" key="7">
    <source>
        <dbReference type="SAM" id="MobiDB-lite"/>
    </source>
</evidence>
<keyword evidence="3 6" id="KW-0805">Transcription regulation</keyword>
<evidence type="ECO:0000256" key="4">
    <source>
        <dbReference type="ARBA" id="ARBA00023163"/>
    </source>
</evidence>
<dbReference type="InterPro" id="IPR038933">
    <property type="entry name" value="Ovate"/>
</dbReference>
<keyword evidence="4 6" id="KW-0804">Transcription</keyword>
<organism evidence="9 10">
    <name type="scientific">Canna indica</name>
    <name type="common">Indian-shot</name>
    <dbReference type="NCBI Taxonomy" id="4628"/>
    <lineage>
        <taxon>Eukaryota</taxon>
        <taxon>Viridiplantae</taxon>
        <taxon>Streptophyta</taxon>
        <taxon>Embryophyta</taxon>
        <taxon>Tracheophyta</taxon>
        <taxon>Spermatophyta</taxon>
        <taxon>Magnoliopsida</taxon>
        <taxon>Liliopsida</taxon>
        <taxon>Zingiberales</taxon>
        <taxon>Cannaceae</taxon>
        <taxon>Canna</taxon>
    </lineage>
</organism>